<evidence type="ECO:0000313" key="5">
    <source>
        <dbReference type="Proteomes" id="UP000075604"/>
    </source>
</evidence>
<dbReference type="SMART" id="SM00175">
    <property type="entry name" value="RAB"/>
    <property type="match status" value="1"/>
</dbReference>
<dbReference type="PANTHER" id="PTHR47978">
    <property type="match status" value="1"/>
</dbReference>
<dbReference type="Proteomes" id="UP000075502">
    <property type="component" value="Unassembled WGS sequence"/>
</dbReference>
<dbReference type="AlphaFoldDB" id="A0A150T842"/>
<dbReference type="SMART" id="SM00173">
    <property type="entry name" value="RAS"/>
    <property type="match status" value="1"/>
</dbReference>
<evidence type="ECO:0000313" key="3">
    <source>
        <dbReference type="EMBL" id="KYG00844.1"/>
    </source>
</evidence>
<dbReference type="SUPFAM" id="SSF52540">
    <property type="entry name" value="P-loop containing nucleoside triphosphate hydrolases"/>
    <property type="match status" value="1"/>
</dbReference>
<sequence length="173" mass="18687">MGEKRKVCVLGATGVGKTSLVARFVRSIFSEAYRTTIGVTIETRRVRCDDRELDLILWDLSGEDEFQDVQISYVRGSAGLLLVIDGTRRLTVETGLRLHAAARAIAGELPSVAVLNKADLTAAWEIDEAAEARLRRAGLWVTRTSAKTGAGVEGAFSALARAMLASEAPVWRG</sequence>
<dbReference type="EMBL" id="JELX01002826">
    <property type="protein sequence ID" value="KYF54161.1"/>
    <property type="molecule type" value="Genomic_DNA"/>
</dbReference>
<comment type="caution">
    <text evidence="3">The sequence shown here is derived from an EMBL/GenBank/DDBJ whole genome shotgun (WGS) entry which is preliminary data.</text>
</comment>
<dbReference type="InterPro" id="IPR005225">
    <property type="entry name" value="Small_GTP-bd"/>
</dbReference>
<dbReference type="PROSITE" id="PS51419">
    <property type="entry name" value="RAB"/>
    <property type="match status" value="1"/>
</dbReference>
<dbReference type="NCBIfam" id="TIGR00231">
    <property type="entry name" value="small_GTP"/>
    <property type="match status" value="1"/>
</dbReference>
<gene>
    <name evidence="2" type="ORF">BE04_24830</name>
    <name evidence="3" type="ORF">BE21_06810</name>
</gene>
<name>A0A150T842_SORCE</name>
<evidence type="ECO:0000313" key="2">
    <source>
        <dbReference type="EMBL" id="KYF54161.1"/>
    </source>
</evidence>
<dbReference type="InterPro" id="IPR001806">
    <property type="entry name" value="Small_GTPase"/>
</dbReference>
<dbReference type="GO" id="GO:0005525">
    <property type="term" value="F:GTP binding"/>
    <property type="evidence" value="ECO:0007669"/>
    <property type="project" value="InterPro"/>
</dbReference>
<reference evidence="4 5" key="1">
    <citation type="submission" date="2014-02" db="EMBL/GenBank/DDBJ databases">
        <title>The small core and large imbalanced accessory genome model reveals a collaborative survival strategy of Sorangium cellulosum strains in nature.</title>
        <authorList>
            <person name="Han K."/>
            <person name="Peng R."/>
            <person name="Blom J."/>
            <person name="Li Y.-Z."/>
        </authorList>
    </citation>
    <scope>NUCLEOTIDE SEQUENCE [LARGE SCALE GENOMIC DNA]</scope>
    <source>
        <strain evidence="3 4">So0007-03</strain>
        <strain evidence="2 5">So0157-18</strain>
    </source>
</reference>
<dbReference type="CDD" id="cd00154">
    <property type="entry name" value="Rab"/>
    <property type="match status" value="1"/>
</dbReference>
<proteinExistence type="predicted"/>
<evidence type="ECO:0000256" key="1">
    <source>
        <dbReference type="ARBA" id="ARBA00022741"/>
    </source>
</evidence>
<dbReference type="Pfam" id="PF00071">
    <property type="entry name" value="Ras"/>
    <property type="match status" value="1"/>
</dbReference>
<dbReference type="Gene3D" id="3.40.50.300">
    <property type="entry name" value="P-loop containing nucleotide triphosphate hydrolases"/>
    <property type="match status" value="1"/>
</dbReference>
<dbReference type="InterPro" id="IPR027417">
    <property type="entry name" value="P-loop_NTPase"/>
</dbReference>
<evidence type="ECO:0000313" key="4">
    <source>
        <dbReference type="Proteomes" id="UP000075502"/>
    </source>
</evidence>
<protein>
    <submittedName>
        <fullName evidence="3">GTP-binding protein</fullName>
    </submittedName>
</protein>
<dbReference type="FunFam" id="3.40.50.300:FF:001447">
    <property type="entry name" value="Ras-related protein Rab-1B"/>
    <property type="match status" value="1"/>
</dbReference>
<dbReference type="EMBL" id="JEME01003364">
    <property type="protein sequence ID" value="KYG00844.1"/>
    <property type="molecule type" value="Genomic_DNA"/>
</dbReference>
<dbReference type="GO" id="GO:0003924">
    <property type="term" value="F:GTPase activity"/>
    <property type="evidence" value="ECO:0007669"/>
    <property type="project" value="InterPro"/>
</dbReference>
<dbReference type="PRINTS" id="PR00449">
    <property type="entry name" value="RASTRNSFRMNG"/>
</dbReference>
<accession>A0A150T842</accession>
<keyword evidence="1" id="KW-0547">Nucleotide-binding</keyword>
<dbReference type="Proteomes" id="UP000075604">
    <property type="component" value="Unassembled WGS sequence"/>
</dbReference>
<organism evidence="3 4">
    <name type="scientific">Sorangium cellulosum</name>
    <name type="common">Polyangium cellulosum</name>
    <dbReference type="NCBI Taxonomy" id="56"/>
    <lineage>
        <taxon>Bacteria</taxon>
        <taxon>Pseudomonadati</taxon>
        <taxon>Myxococcota</taxon>
        <taxon>Polyangia</taxon>
        <taxon>Polyangiales</taxon>
        <taxon>Polyangiaceae</taxon>
        <taxon>Sorangium</taxon>
    </lineage>
</organism>